<gene>
    <name evidence="6" type="ORF">DEQ80_06595</name>
</gene>
<evidence type="ECO:0000256" key="5">
    <source>
        <dbReference type="SAM" id="Phobius"/>
    </source>
</evidence>
<dbReference type="Proteomes" id="UP000264141">
    <property type="component" value="Unassembled WGS sequence"/>
</dbReference>
<proteinExistence type="predicted"/>
<dbReference type="InterPro" id="IPR019109">
    <property type="entry name" value="MamF_MmsF"/>
</dbReference>
<dbReference type="AlphaFoldDB" id="A0A3D1JG06"/>
<feature type="transmembrane region" description="Helical" evidence="5">
    <location>
        <begin position="88"/>
        <end position="112"/>
    </location>
</feature>
<feature type="transmembrane region" description="Helical" evidence="5">
    <location>
        <begin position="118"/>
        <end position="148"/>
    </location>
</feature>
<feature type="transmembrane region" description="Helical" evidence="5">
    <location>
        <begin position="51"/>
        <end position="76"/>
    </location>
</feature>
<dbReference type="Pfam" id="PF09685">
    <property type="entry name" value="MamF_MmsF"/>
    <property type="match status" value="1"/>
</dbReference>
<keyword evidence="2 5" id="KW-0812">Transmembrane</keyword>
<evidence type="ECO:0000313" key="7">
    <source>
        <dbReference type="Proteomes" id="UP000264141"/>
    </source>
</evidence>
<protein>
    <submittedName>
        <fullName evidence="6">DUF4870 domain-containing protein</fullName>
    </submittedName>
</protein>
<comment type="subcellular location">
    <subcellularLocation>
        <location evidence="1">Membrane</location>
        <topology evidence="1">Multi-pass membrane protein</topology>
    </subcellularLocation>
</comment>
<evidence type="ECO:0000256" key="1">
    <source>
        <dbReference type="ARBA" id="ARBA00004141"/>
    </source>
</evidence>
<dbReference type="EMBL" id="DPBP01000028">
    <property type="protein sequence ID" value="HCE17510.1"/>
    <property type="molecule type" value="Genomic_DNA"/>
</dbReference>
<dbReference type="STRING" id="229919.GCA_001050195_01812"/>
<reference evidence="6 7" key="1">
    <citation type="journal article" date="2018" name="Nat. Biotechnol.">
        <title>A standardized bacterial taxonomy based on genome phylogeny substantially revises the tree of life.</title>
        <authorList>
            <person name="Parks D.H."/>
            <person name="Chuvochina M."/>
            <person name="Waite D.W."/>
            <person name="Rinke C."/>
            <person name="Skarshewski A."/>
            <person name="Chaumeil P.A."/>
            <person name="Hugenholtz P."/>
        </authorList>
    </citation>
    <scope>NUCLEOTIDE SEQUENCE [LARGE SCALE GENOMIC DNA]</scope>
    <source>
        <strain evidence="6">UBA8781</strain>
    </source>
</reference>
<name>A0A3D1JG06_9CHLR</name>
<sequence length="171" mass="18737">MVEGAVFATFRKDMRRMNGTTKRKENNPMTSESLTSTVYQPTSDEKTWATLAHLSVLVNLFTGVLGPVIALVIYLAHKDKSRYVAYQSLQALLLQLVVWVGGGAFIAIAWVITGLLSLVIIGLCLIPFAILLSALPLVAPVYGVVGAIKTSQGEDFRYWLIGDWVRSTYTG</sequence>
<dbReference type="OrthoDB" id="9808930at2"/>
<accession>A0A3D1JG06</accession>
<keyword evidence="4 5" id="KW-0472">Membrane</keyword>
<evidence type="ECO:0000313" key="6">
    <source>
        <dbReference type="EMBL" id="HCE17510.1"/>
    </source>
</evidence>
<comment type="caution">
    <text evidence="6">The sequence shown here is derived from an EMBL/GenBank/DDBJ whole genome shotgun (WGS) entry which is preliminary data.</text>
</comment>
<evidence type="ECO:0000256" key="3">
    <source>
        <dbReference type="ARBA" id="ARBA00022989"/>
    </source>
</evidence>
<organism evidence="6 7">
    <name type="scientific">Anaerolinea thermolimosa</name>
    <dbReference type="NCBI Taxonomy" id="229919"/>
    <lineage>
        <taxon>Bacteria</taxon>
        <taxon>Bacillati</taxon>
        <taxon>Chloroflexota</taxon>
        <taxon>Anaerolineae</taxon>
        <taxon>Anaerolineales</taxon>
        <taxon>Anaerolineaceae</taxon>
        <taxon>Anaerolinea</taxon>
    </lineage>
</organism>
<keyword evidence="3 5" id="KW-1133">Transmembrane helix</keyword>
<evidence type="ECO:0000256" key="4">
    <source>
        <dbReference type="ARBA" id="ARBA00023136"/>
    </source>
</evidence>
<evidence type="ECO:0000256" key="2">
    <source>
        <dbReference type="ARBA" id="ARBA00022692"/>
    </source>
</evidence>